<evidence type="ECO:0000256" key="2">
    <source>
        <dbReference type="ARBA" id="ARBA00006671"/>
    </source>
</evidence>
<dbReference type="Pfam" id="PF00419">
    <property type="entry name" value="Fimbrial"/>
    <property type="match status" value="1"/>
</dbReference>
<dbReference type="PANTHER" id="PTHR33420:SF14">
    <property type="entry name" value="TYPE 1 FIMBRIN D-MANNOSE SPECIFIC ADHESIN"/>
    <property type="match status" value="1"/>
</dbReference>
<sequence>MSFGMPRWLSTKSKNRIMKNFLRVLAVIGSFIMLGAIPSIAKAACDPFTAQVTGPAVINIDPTLPVGTSLWSSSVTVGAATANACIGGQAVLTYTGVGAQENTYYTFPTGVAGVGVRIKYTAFTYCANVWFPCSTPLVNWSVGTVAQHTVFVEFIKTGPITVSGSTSGIFATWNASQSPTFNGVWGQYQWASPVFFNVSVPTCTVTTPNISVPMGSVGANSLASVGSVSASQPFNIALNCSGGVTNSYTNVYITLTDAINPANITDTLPLTPSSTASGVGIQVLNGTQTIHFGPDSSVAGNPNQWFAGSAANGAFNIPLTARYVRTGTMVPGTANGSATFTMSYQ</sequence>
<name>A0A3N6MHQ8_9BURK</name>
<dbReference type="Pfam" id="PF22003">
    <property type="entry name" value="MrkDrd"/>
    <property type="match status" value="1"/>
</dbReference>
<dbReference type="Gene3D" id="2.60.40.3310">
    <property type="match status" value="1"/>
</dbReference>
<keyword evidence="3" id="KW-0281">Fimbrium</keyword>
<evidence type="ECO:0000313" key="6">
    <source>
        <dbReference type="EMBL" id="RQH03599.1"/>
    </source>
</evidence>
<dbReference type="SUPFAM" id="SSF49401">
    <property type="entry name" value="Bacterial adhesins"/>
    <property type="match status" value="1"/>
</dbReference>
<dbReference type="InterPro" id="IPR050263">
    <property type="entry name" value="Bact_Fimbrial_Adh_Pro"/>
</dbReference>
<dbReference type="InterPro" id="IPR000259">
    <property type="entry name" value="Adhesion_dom_fimbrial"/>
</dbReference>
<dbReference type="Gene3D" id="2.60.40.1090">
    <property type="entry name" value="Fimbrial-type adhesion domain"/>
    <property type="match status" value="1"/>
</dbReference>
<dbReference type="EMBL" id="RQIS01000016">
    <property type="protein sequence ID" value="RQH03599.1"/>
    <property type="molecule type" value="Genomic_DNA"/>
</dbReference>
<dbReference type="OrthoDB" id="8678921at2"/>
<dbReference type="InterPro" id="IPR054160">
    <property type="entry name" value="MrkD_recept-bd"/>
</dbReference>
<dbReference type="PANTHER" id="PTHR33420">
    <property type="entry name" value="FIMBRIAL SUBUNIT ELFA-RELATED"/>
    <property type="match status" value="1"/>
</dbReference>
<keyword evidence="7" id="KW-1185">Reference proteome</keyword>
<comment type="caution">
    <text evidence="6">The sequence shown here is derived from an EMBL/GenBank/DDBJ whole genome shotgun (WGS) entry which is preliminary data.</text>
</comment>
<evidence type="ECO:0000259" key="5">
    <source>
        <dbReference type="Pfam" id="PF22003"/>
    </source>
</evidence>
<gene>
    <name evidence="6" type="ORF">D1Y85_20180</name>
</gene>
<accession>A0A3N6MHQ8</accession>
<dbReference type="InterPro" id="IPR036937">
    <property type="entry name" value="Adhesion_dom_fimbrial_sf"/>
</dbReference>
<protein>
    <submittedName>
        <fullName evidence="6">Type 1 fimbrial protein</fullName>
    </submittedName>
</protein>
<proteinExistence type="inferred from homology"/>
<evidence type="ECO:0000259" key="4">
    <source>
        <dbReference type="Pfam" id="PF00419"/>
    </source>
</evidence>
<comment type="subcellular location">
    <subcellularLocation>
        <location evidence="1">Fimbrium</location>
    </subcellularLocation>
</comment>
<feature type="domain" description="Fimbrial-type adhesion" evidence="4">
    <location>
        <begin position="201"/>
        <end position="345"/>
    </location>
</feature>
<reference evidence="6 7" key="1">
    <citation type="submission" date="2018-11" db="EMBL/GenBank/DDBJ databases">
        <title>Paraburkholderia sp. DHOA04, isolated from soil.</title>
        <authorList>
            <person name="Gao Z.-H."/>
            <person name="Qiu L.-H."/>
            <person name="Fu J.-C."/>
        </authorList>
    </citation>
    <scope>NUCLEOTIDE SEQUENCE [LARGE SCALE GENOMIC DNA]</scope>
    <source>
        <strain evidence="6 7">DHOA04</strain>
    </source>
</reference>
<evidence type="ECO:0000256" key="3">
    <source>
        <dbReference type="ARBA" id="ARBA00023263"/>
    </source>
</evidence>
<dbReference type="GO" id="GO:0009289">
    <property type="term" value="C:pilus"/>
    <property type="evidence" value="ECO:0007669"/>
    <property type="project" value="UniProtKB-SubCell"/>
</dbReference>
<dbReference type="GO" id="GO:0043709">
    <property type="term" value="P:cell adhesion involved in single-species biofilm formation"/>
    <property type="evidence" value="ECO:0007669"/>
    <property type="project" value="TreeGrafter"/>
</dbReference>
<dbReference type="RefSeq" id="WP_124152852.1">
    <property type="nucleotide sequence ID" value="NZ_RQIS01000016.1"/>
</dbReference>
<dbReference type="AlphaFoldDB" id="A0A3N6MHQ8"/>
<comment type="similarity">
    <text evidence="2">Belongs to the fimbrial protein family.</text>
</comment>
<evidence type="ECO:0000313" key="7">
    <source>
        <dbReference type="Proteomes" id="UP000272778"/>
    </source>
</evidence>
<organism evidence="6 7">
    <name type="scientific">Paraburkholderia dinghuensis</name>
    <dbReference type="NCBI Taxonomy" id="2305225"/>
    <lineage>
        <taxon>Bacteria</taxon>
        <taxon>Pseudomonadati</taxon>
        <taxon>Pseudomonadota</taxon>
        <taxon>Betaproteobacteria</taxon>
        <taxon>Burkholderiales</taxon>
        <taxon>Burkholderiaceae</taxon>
        <taxon>Paraburkholderia</taxon>
    </lineage>
</organism>
<dbReference type="InterPro" id="IPR008966">
    <property type="entry name" value="Adhesion_dom_sf"/>
</dbReference>
<evidence type="ECO:0000256" key="1">
    <source>
        <dbReference type="ARBA" id="ARBA00004561"/>
    </source>
</evidence>
<dbReference type="Proteomes" id="UP000272778">
    <property type="component" value="Unassembled WGS sequence"/>
</dbReference>
<feature type="domain" description="MrkD-like receptor binding" evidence="5">
    <location>
        <begin position="58"/>
        <end position="174"/>
    </location>
</feature>